<evidence type="ECO:0008006" key="4">
    <source>
        <dbReference type="Google" id="ProtNLM"/>
    </source>
</evidence>
<proteinExistence type="predicted"/>
<feature type="region of interest" description="Disordered" evidence="1">
    <location>
        <begin position="235"/>
        <end position="260"/>
    </location>
</feature>
<dbReference type="Proteomes" id="UP000663838">
    <property type="component" value="Unassembled WGS sequence"/>
</dbReference>
<name>A0A821VZP7_9BILA</name>
<evidence type="ECO:0000256" key="1">
    <source>
        <dbReference type="SAM" id="MobiDB-lite"/>
    </source>
</evidence>
<dbReference type="SUPFAM" id="SSF55729">
    <property type="entry name" value="Acyl-CoA N-acyltransferases (Nat)"/>
    <property type="match status" value="1"/>
</dbReference>
<organism evidence="2 3">
    <name type="scientific">Rotaria socialis</name>
    <dbReference type="NCBI Taxonomy" id="392032"/>
    <lineage>
        <taxon>Eukaryota</taxon>
        <taxon>Metazoa</taxon>
        <taxon>Spiralia</taxon>
        <taxon>Gnathifera</taxon>
        <taxon>Rotifera</taxon>
        <taxon>Eurotatoria</taxon>
        <taxon>Bdelloidea</taxon>
        <taxon>Philodinida</taxon>
        <taxon>Philodinidae</taxon>
        <taxon>Rotaria</taxon>
    </lineage>
</organism>
<evidence type="ECO:0000313" key="3">
    <source>
        <dbReference type="Proteomes" id="UP000663838"/>
    </source>
</evidence>
<evidence type="ECO:0000313" key="2">
    <source>
        <dbReference type="EMBL" id="CAF4915887.1"/>
    </source>
</evidence>
<accession>A0A821VZP7</accession>
<comment type="caution">
    <text evidence="2">The sequence shown here is derived from an EMBL/GenBank/DDBJ whole genome shotgun (WGS) entry which is preliminary data.</text>
</comment>
<sequence length="260" mass="29308">MEQVSINSQWKTFVRYCAQHAKQGIVAELDCGVTVCWTQSTMIFTNGFFFSSAVSEEADLRRRLEGIKAYVTKAQLTFPWIFFIEPELVAISLREQLRNICSEVDLVPFENIYCMQTTSLLSPTRLLPTTEFKFAISQTDVYDAVLLNVQAYSMDESVAENVIEHHALITDFSKPRCCIVAVDGKSVSTSTIYLLDECLYAVLVATSPEHCKLGYAEVALRFCVEHALQTWPHTKHGNEVNPAYDDPDFDLDKGQSSGDF</sequence>
<gene>
    <name evidence="2" type="ORF">TOA249_LOCUS31737</name>
</gene>
<dbReference type="AlphaFoldDB" id="A0A821VZP7"/>
<dbReference type="InterPro" id="IPR016181">
    <property type="entry name" value="Acyl_CoA_acyltransferase"/>
</dbReference>
<reference evidence="2" key="1">
    <citation type="submission" date="2021-02" db="EMBL/GenBank/DDBJ databases">
        <authorList>
            <person name="Nowell W R."/>
        </authorList>
    </citation>
    <scope>NUCLEOTIDE SEQUENCE</scope>
</reference>
<dbReference type="EMBL" id="CAJOBS010006743">
    <property type="protein sequence ID" value="CAF4915887.1"/>
    <property type="molecule type" value="Genomic_DNA"/>
</dbReference>
<protein>
    <recommendedName>
        <fullName evidence="4">N-acetyltransferase domain-containing protein</fullName>
    </recommendedName>
</protein>